<dbReference type="PANTHER" id="PTHR42734">
    <property type="entry name" value="METAL TRANSPORT SYSTEM ATP-BINDING PROTEIN TM_0124-RELATED"/>
    <property type="match status" value="1"/>
</dbReference>
<keyword evidence="7" id="KW-1185">Reference proteome</keyword>
<dbReference type="InterPro" id="IPR003593">
    <property type="entry name" value="AAA+_ATPase"/>
</dbReference>
<gene>
    <name evidence="6" type="ORF">ORD21_08085</name>
</gene>
<sequence length="259" mass="27963">MSQNTVIALDVQNVSVAYGGGRLSLRQANLEVRGGSVCGLVGMNGAGKSTLFKTVMGFLPPLRGTVQVFEQPVIRAQKAGLIAYVPQSEDVDWNFPVSVREVVMMGRQGKMNWLRRPSPADHKLVEGSLERVGMSAFVDRQIGELSGGQRKRAFLARALAQEGRLLLLDEPFGGVDVGTSEAIIELMGELRREGRSMLVSTHDLGTLETFCDEVALIADRTVLLYGPTDEVLTADNLAATFGGRSPLHAPPAQHPEARP</sequence>
<feature type="domain" description="ABC transporter" evidence="5">
    <location>
        <begin position="9"/>
        <end position="244"/>
    </location>
</feature>
<dbReference type="PROSITE" id="PS00211">
    <property type="entry name" value="ABC_TRANSPORTER_1"/>
    <property type="match status" value="1"/>
</dbReference>
<dbReference type="CDD" id="cd03235">
    <property type="entry name" value="ABC_Metallic_Cations"/>
    <property type="match status" value="1"/>
</dbReference>
<dbReference type="InterPro" id="IPR003439">
    <property type="entry name" value="ABC_transporter-like_ATP-bd"/>
</dbReference>
<dbReference type="PANTHER" id="PTHR42734:SF5">
    <property type="entry name" value="IRON TRANSPORT SYSTEM ATP-BINDING PROTEIN HI_0361-RELATED"/>
    <property type="match status" value="1"/>
</dbReference>
<dbReference type="GO" id="GO:0005524">
    <property type="term" value="F:ATP binding"/>
    <property type="evidence" value="ECO:0007669"/>
    <property type="project" value="UniProtKB-KW"/>
</dbReference>
<dbReference type="SUPFAM" id="SSF52540">
    <property type="entry name" value="P-loop containing nucleoside triphosphate hydrolases"/>
    <property type="match status" value="1"/>
</dbReference>
<keyword evidence="4 6" id="KW-0067">ATP-binding</keyword>
<reference evidence="6 7" key="1">
    <citation type="submission" date="2022-11" db="EMBL/GenBank/DDBJ databases">
        <title>Deinococcus ZS9-10, Low Temperature and Draught-tolerating, UV-resistant Bacteria from Continental Antarctica.</title>
        <authorList>
            <person name="Cheng L."/>
        </authorList>
    </citation>
    <scope>NUCLEOTIDE SEQUENCE [LARGE SCALE GENOMIC DNA]</scope>
    <source>
        <strain evidence="6 7">ZS9-10</strain>
    </source>
</reference>
<comment type="caution">
    <text evidence="6">The sequence shown here is derived from an EMBL/GenBank/DDBJ whole genome shotgun (WGS) entry which is preliminary data.</text>
</comment>
<evidence type="ECO:0000313" key="6">
    <source>
        <dbReference type="EMBL" id="MDV6374547.1"/>
    </source>
</evidence>
<evidence type="ECO:0000313" key="7">
    <source>
        <dbReference type="Proteomes" id="UP001276150"/>
    </source>
</evidence>
<keyword evidence="3" id="KW-0547">Nucleotide-binding</keyword>
<dbReference type="InterPro" id="IPR017871">
    <property type="entry name" value="ABC_transporter-like_CS"/>
</dbReference>
<dbReference type="RefSeq" id="WP_317639865.1">
    <property type="nucleotide sequence ID" value="NZ_JAPMIV010000011.1"/>
</dbReference>
<dbReference type="Pfam" id="PF00005">
    <property type="entry name" value="ABC_tran"/>
    <property type="match status" value="1"/>
</dbReference>
<proteinExistence type="inferred from homology"/>
<name>A0ABU4DQ44_9DEIO</name>
<dbReference type="EMBL" id="JAPMIV010000011">
    <property type="protein sequence ID" value="MDV6374547.1"/>
    <property type="molecule type" value="Genomic_DNA"/>
</dbReference>
<evidence type="ECO:0000256" key="4">
    <source>
        <dbReference type="ARBA" id="ARBA00022840"/>
    </source>
</evidence>
<protein>
    <submittedName>
        <fullName evidence="6">Metal ABC transporter ATP-binding protein</fullName>
    </submittedName>
</protein>
<dbReference type="InterPro" id="IPR050153">
    <property type="entry name" value="Metal_Ion_Import_ABC"/>
</dbReference>
<dbReference type="Gene3D" id="3.40.50.300">
    <property type="entry name" value="P-loop containing nucleotide triphosphate hydrolases"/>
    <property type="match status" value="1"/>
</dbReference>
<dbReference type="SMART" id="SM00382">
    <property type="entry name" value="AAA"/>
    <property type="match status" value="1"/>
</dbReference>
<evidence type="ECO:0000256" key="2">
    <source>
        <dbReference type="ARBA" id="ARBA00022448"/>
    </source>
</evidence>
<dbReference type="Proteomes" id="UP001276150">
    <property type="component" value="Unassembled WGS sequence"/>
</dbReference>
<keyword evidence="2" id="KW-0813">Transport</keyword>
<accession>A0ABU4DQ44</accession>
<dbReference type="PROSITE" id="PS50893">
    <property type="entry name" value="ABC_TRANSPORTER_2"/>
    <property type="match status" value="1"/>
</dbReference>
<organism evidence="6 7">
    <name type="scientific">Deinococcus arenicola</name>
    <dbReference type="NCBI Taxonomy" id="2994950"/>
    <lineage>
        <taxon>Bacteria</taxon>
        <taxon>Thermotogati</taxon>
        <taxon>Deinococcota</taxon>
        <taxon>Deinococci</taxon>
        <taxon>Deinococcales</taxon>
        <taxon>Deinococcaceae</taxon>
        <taxon>Deinococcus</taxon>
    </lineage>
</organism>
<comment type="similarity">
    <text evidence="1">Belongs to the ABC transporter superfamily.</text>
</comment>
<evidence type="ECO:0000259" key="5">
    <source>
        <dbReference type="PROSITE" id="PS50893"/>
    </source>
</evidence>
<dbReference type="InterPro" id="IPR027417">
    <property type="entry name" value="P-loop_NTPase"/>
</dbReference>
<evidence type="ECO:0000256" key="1">
    <source>
        <dbReference type="ARBA" id="ARBA00005417"/>
    </source>
</evidence>
<evidence type="ECO:0000256" key="3">
    <source>
        <dbReference type="ARBA" id="ARBA00022741"/>
    </source>
</evidence>